<sequence>MTKKDTMTTKTYQELAKLLSDTRAELRSERFSAASARAKNPNMQGKLRKNIARVLTEQRVRSINSRQAASV</sequence>
<dbReference type="GO" id="GO:0005840">
    <property type="term" value="C:ribosome"/>
    <property type="evidence" value="ECO:0007669"/>
    <property type="project" value="UniProtKB-KW"/>
</dbReference>
<keyword evidence="2 5" id="KW-0689">Ribosomal protein</keyword>
<dbReference type="Gene3D" id="1.10.287.310">
    <property type="match status" value="1"/>
</dbReference>
<dbReference type="Proteomes" id="UP000228687">
    <property type="component" value="Unassembled WGS sequence"/>
</dbReference>
<evidence type="ECO:0000256" key="3">
    <source>
        <dbReference type="ARBA" id="ARBA00023274"/>
    </source>
</evidence>
<dbReference type="InterPro" id="IPR001854">
    <property type="entry name" value="Ribosomal_uL29"/>
</dbReference>
<gene>
    <name evidence="5 6" type="primary">rpmC</name>
    <name evidence="6" type="ORF">COT23_00270</name>
</gene>
<dbReference type="HAMAP" id="MF_00374">
    <property type="entry name" value="Ribosomal_uL29"/>
    <property type="match status" value="1"/>
</dbReference>
<protein>
    <recommendedName>
        <fullName evidence="4 5">Large ribosomal subunit protein uL29</fullName>
    </recommendedName>
</protein>
<dbReference type="InterPro" id="IPR036049">
    <property type="entry name" value="Ribosomal_uL29_sf"/>
</dbReference>
<dbReference type="AlphaFoldDB" id="A0A2H0Z0V2"/>
<dbReference type="NCBIfam" id="TIGR00012">
    <property type="entry name" value="L29"/>
    <property type="match status" value="1"/>
</dbReference>
<keyword evidence="3 5" id="KW-0687">Ribonucleoprotein</keyword>
<evidence type="ECO:0000313" key="6">
    <source>
        <dbReference type="EMBL" id="PIS43632.1"/>
    </source>
</evidence>
<evidence type="ECO:0000256" key="4">
    <source>
        <dbReference type="ARBA" id="ARBA00035204"/>
    </source>
</evidence>
<dbReference type="Pfam" id="PF00831">
    <property type="entry name" value="Ribosomal_L29"/>
    <property type="match status" value="1"/>
</dbReference>
<dbReference type="GO" id="GO:0003735">
    <property type="term" value="F:structural constituent of ribosome"/>
    <property type="evidence" value="ECO:0007669"/>
    <property type="project" value="InterPro"/>
</dbReference>
<dbReference type="SUPFAM" id="SSF46561">
    <property type="entry name" value="Ribosomal protein L29 (L29p)"/>
    <property type="match status" value="1"/>
</dbReference>
<evidence type="ECO:0000313" key="7">
    <source>
        <dbReference type="Proteomes" id="UP000228687"/>
    </source>
</evidence>
<organism evidence="6 7">
    <name type="scientific">Candidatus Kaiserbacteria bacterium CG08_land_8_20_14_0_20_50_21</name>
    <dbReference type="NCBI Taxonomy" id="1974604"/>
    <lineage>
        <taxon>Bacteria</taxon>
        <taxon>Candidatus Kaiseribacteriota</taxon>
    </lineage>
</organism>
<accession>A0A2H0Z0V2</accession>
<comment type="similarity">
    <text evidence="1 5">Belongs to the universal ribosomal protein uL29 family.</text>
</comment>
<proteinExistence type="inferred from homology"/>
<evidence type="ECO:0000256" key="2">
    <source>
        <dbReference type="ARBA" id="ARBA00022980"/>
    </source>
</evidence>
<reference evidence="7" key="1">
    <citation type="submission" date="2017-09" db="EMBL/GenBank/DDBJ databases">
        <title>Depth-based differentiation of microbial function through sediment-hosted aquifers and enrichment of novel symbionts in the deep terrestrial subsurface.</title>
        <authorList>
            <person name="Probst A.J."/>
            <person name="Ladd B."/>
            <person name="Jarett J.K."/>
            <person name="Geller-Mcgrath D.E."/>
            <person name="Sieber C.M.K."/>
            <person name="Emerson J.B."/>
            <person name="Anantharaman K."/>
            <person name="Thomas B.C."/>
            <person name="Malmstrom R."/>
            <person name="Stieglmeier M."/>
            <person name="Klingl A."/>
            <person name="Woyke T."/>
            <person name="Ryan C.M."/>
            <person name="Banfield J.F."/>
        </authorList>
    </citation>
    <scope>NUCLEOTIDE SEQUENCE [LARGE SCALE GENOMIC DNA]</scope>
</reference>
<dbReference type="GO" id="GO:0006412">
    <property type="term" value="P:translation"/>
    <property type="evidence" value="ECO:0007669"/>
    <property type="project" value="UniProtKB-UniRule"/>
</dbReference>
<evidence type="ECO:0000256" key="5">
    <source>
        <dbReference type="HAMAP-Rule" id="MF_00374"/>
    </source>
</evidence>
<dbReference type="EMBL" id="PEXT01000006">
    <property type="protein sequence ID" value="PIS43632.1"/>
    <property type="molecule type" value="Genomic_DNA"/>
</dbReference>
<comment type="caution">
    <text evidence="6">The sequence shown here is derived from an EMBL/GenBank/DDBJ whole genome shotgun (WGS) entry which is preliminary data.</text>
</comment>
<evidence type="ECO:0000256" key="1">
    <source>
        <dbReference type="ARBA" id="ARBA00009254"/>
    </source>
</evidence>
<dbReference type="GO" id="GO:1990904">
    <property type="term" value="C:ribonucleoprotein complex"/>
    <property type="evidence" value="ECO:0007669"/>
    <property type="project" value="UniProtKB-KW"/>
</dbReference>
<name>A0A2H0Z0V2_9BACT</name>